<keyword evidence="2" id="KW-0479">Metal-binding</keyword>
<dbReference type="HOGENOM" id="CLU_051225_2_0_1"/>
<proteinExistence type="predicted"/>
<evidence type="ECO:0000256" key="3">
    <source>
        <dbReference type="SAM" id="MobiDB-lite"/>
    </source>
</evidence>
<evidence type="ECO:0000256" key="2">
    <source>
        <dbReference type="PROSITE-ProRule" id="PRU00047"/>
    </source>
</evidence>
<dbReference type="SUPFAM" id="SSF57756">
    <property type="entry name" value="Retrovirus zinc finger-like domains"/>
    <property type="match status" value="1"/>
</dbReference>
<dbReference type="EMBL" id="KN818238">
    <property type="protein sequence ID" value="KIL66130.1"/>
    <property type="molecule type" value="Genomic_DNA"/>
</dbReference>
<feature type="domain" description="CCHC-type" evidence="4">
    <location>
        <begin position="21"/>
        <end position="35"/>
    </location>
</feature>
<evidence type="ECO:0000256" key="1">
    <source>
        <dbReference type="ARBA" id="ARBA00022664"/>
    </source>
</evidence>
<keyword evidence="2" id="KW-0862">Zinc</keyword>
<feature type="non-terminal residue" evidence="5">
    <location>
        <position position="123"/>
    </location>
</feature>
<dbReference type="InterPro" id="IPR001878">
    <property type="entry name" value="Znf_CCHC"/>
</dbReference>
<evidence type="ECO:0000259" key="4">
    <source>
        <dbReference type="PROSITE" id="PS50158"/>
    </source>
</evidence>
<feature type="compositionally biased region" description="Basic residues" evidence="3">
    <location>
        <begin position="18"/>
        <end position="29"/>
    </location>
</feature>
<gene>
    <name evidence="5" type="ORF">M378DRAFT_75683</name>
</gene>
<dbReference type="Proteomes" id="UP000054549">
    <property type="component" value="Unassembled WGS sequence"/>
</dbReference>
<reference evidence="5 6" key="1">
    <citation type="submission" date="2014-04" db="EMBL/GenBank/DDBJ databases">
        <title>Evolutionary Origins and Diversification of the Mycorrhizal Mutualists.</title>
        <authorList>
            <consortium name="DOE Joint Genome Institute"/>
            <consortium name="Mycorrhizal Genomics Consortium"/>
            <person name="Kohler A."/>
            <person name="Kuo A."/>
            <person name="Nagy L.G."/>
            <person name="Floudas D."/>
            <person name="Copeland A."/>
            <person name="Barry K.W."/>
            <person name="Cichocki N."/>
            <person name="Veneault-Fourrey C."/>
            <person name="LaButti K."/>
            <person name="Lindquist E.A."/>
            <person name="Lipzen A."/>
            <person name="Lundell T."/>
            <person name="Morin E."/>
            <person name="Murat C."/>
            <person name="Riley R."/>
            <person name="Ohm R."/>
            <person name="Sun H."/>
            <person name="Tunlid A."/>
            <person name="Henrissat B."/>
            <person name="Grigoriev I.V."/>
            <person name="Hibbett D.S."/>
            <person name="Martin F."/>
        </authorList>
    </citation>
    <scope>NUCLEOTIDE SEQUENCE [LARGE SCALE GENOMIC DNA]</scope>
    <source>
        <strain evidence="5 6">Koide BX008</strain>
    </source>
</reference>
<feature type="region of interest" description="Disordered" evidence="3">
    <location>
        <begin position="1"/>
        <end position="73"/>
    </location>
</feature>
<keyword evidence="1" id="KW-0507">mRNA processing</keyword>
<dbReference type="PROSITE" id="PS50158">
    <property type="entry name" value="ZF_CCHC"/>
    <property type="match status" value="1"/>
</dbReference>
<name>A0A0C2SS43_AMAMK</name>
<evidence type="ECO:0000313" key="6">
    <source>
        <dbReference type="Proteomes" id="UP000054549"/>
    </source>
</evidence>
<accession>A0A0C2SS43</accession>
<evidence type="ECO:0000313" key="5">
    <source>
        <dbReference type="EMBL" id="KIL66130.1"/>
    </source>
</evidence>
<protein>
    <recommendedName>
        <fullName evidence="4">CCHC-type domain-containing protein</fullName>
    </recommendedName>
</protein>
<dbReference type="AlphaFoldDB" id="A0A0C2SS43"/>
<feature type="compositionally biased region" description="Basic and acidic residues" evidence="3">
    <location>
        <begin position="30"/>
        <end position="41"/>
    </location>
</feature>
<organism evidence="5 6">
    <name type="scientific">Amanita muscaria (strain Koide BX008)</name>
    <dbReference type="NCBI Taxonomy" id="946122"/>
    <lineage>
        <taxon>Eukaryota</taxon>
        <taxon>Fungi</taxon>
        <taxon>Dikarya</taxon>
        <taxon>Basidiomycota</taxon>
        <taxon>Agaricomycotina</taxon>
        <taxon>Agaricomycetes</taxon>
        <taxon>Agaricomycetidae</taxon>
        <taxon>Agaricales</taxon>
        <taxon>Pluteineae</taxon>
        <taxon>Amanitaceae</taxon>
        <taxon>Amanita</taxon>
    </lineage>
</organism>
<dbReference type="InterPro" id="IPR036875">
    <property type="entry name" value="Znf_CCHC_sf"/>
</dbReference>
<dbReference type="GO" id="GO:0008270">
    <property type="term" value="F:zinc ion binding"/>
    <property type="evidence" value="ECO:0007669"/>
    <property type="project" value="UniProtKB-KW"/>
</dbReference>
<dbReference type="GO" id="GO:0006397">
    <property type="term" value="P:mRNA processing"/>
    <property type="evidence" value="ECO:0007669"/>
    <property type="project" value="UniProtKB-KW"/>
</dbReference>
<sequence>MIATQSKRKDQNRSSQKTSKKCSNCKRSGHTKEDCYRKGGGKEGQAPWDKRKKEEANANAASTEDADSEDVSLAVTCSPTEPLEALGATPEVNNIIIDCGATRHFTPNRSDLLNFIPIEPKPI</sequence>
<dbReference type="OrthoDB" id="2692435at2759"/>
<dbReference type="GO" id="GO:0003676">
    <property type="term" value="F:nucleic acid binding"/>
    <property type="evidence" value="ECO:0007669"/>
    <property type="project" value="InterPro"/>
</dbReference>
<keyword evidence="2" id="KW-0863">Zinc-finger</keyword>
<dbReference type="InParanoid" id="A0A0C2SS43"/>
<keyword evidence="6" id="KW-1185">Reference proteome</keyword>
<dbReference type="STRING" id="946122.A0A0C2SS43"/>